<feature type="compositionally biased region" description="Low complexity" evidence="1">
    <location>
        <begin position="172"/>
        <end position="189"/>
    </location>
</feature>
<feature type="compositionally biased region" description="Basic and acidic residues" evidence="1">
    <location>
        <begin position="144"/>
        <end position="164"/>
    </location>
</feature>
<gene>
    <name evidence="3" type="ORF">J4Q44_G00371500</name>
</gene>
<sequence length="213" mass="23789">MALLVHTGFICLNKPLPEILDNDPKHTSRLCKGYLTKERDGVLHQMTWPPQSPDLNPIEMVWDELDRRGKEKQPTSAQHMWELFQDCWKAFLMKLVEKMPSVCKAVMKSSIQHQENLPPVPYDEERFPSVHVVPPLQPSGSSGKDGESKDDSEAVIKTEEKRNSEGGGGYTTRGAAADLSSHNPLSSSSKTEVLLHPYPKTLSGLSHCPVHRA</sequence>
<dbReference type="InterPro" id="IPR036397">
    <property type="entry name" value="RNaseH_sf"/>
</dbReference>
<dbReference type="Proteomes" id="UP001356427">
    <property type="component" value="Unassembled WGS sequence"/>
</dbReference>
<evidence type="ECO:0000313" key="3">
    <source>
        <dbReference type="EMBL" id="KAK6292566.1"/>
    </source>
</evidence>
<dbReference type="Pfam" id="PF13358">
    <property type="entry name" value="DDE_3"/>
    <property type="match status" value="1"/>
</dbReference>
<protein>
    <recommendedName>
        <fullName evidence="2">Tc1-like transposase DDE domain-containing protein</fullName>
    </recommendedName>
</protein>
<evidence type="ECO:0000259" key="2">
    <source>
        <dbReference type="Pfam" id="PF13358"/>
    </source>
</evidence>
<organism evidence="3 4">
    <name type="scientific">Coregonus suidteri</name>
    <dbReference type="NCBI Taxonomy" id="861788"/>
    <lineage>
        <taxon>Eukaryota</taxon>
        <taxon>Metazoa</taxon>
        <taxon>Chordata</taxon>
        <taxon>Craniata</taxon>
        <taxon>Vertebrata</taxon>
        <taxon>Euteleostomi</taxon>
        <taxon>Actinopterygii</taxon>
        <taxon>Neopterygii</taxon>
        <taxon>Teleostei</taxon>
        <taxon>Protacanthopterygii</taxon>
        <taxon>Salmoniformes</taxon>
        <taxon>Salmonidae</taxon>
        <taxon>Coregoninae</taxon>
        <taxon>Coregonus</taxon>
    </lineage>
</organism>
<dbReference type="InterPro" id="IPR038717">
    <property type="entry name" value="Tc1-like_DDE_dom"/>
</dbReference>
<dbReference type="Gene3D" id="3.30.420.10">
    <property type="entry name" value="Ribonuclease H-like superfamily/Ribonuclease H"/>
    <property type="match status" value="1"/>
</dbReference>
<dbReference type="EMBL" id="JAGTTL010000038">
    <property type="protein sequence ID" value="KAK6292566.1"/>
    <property type="molecule type" value="Genomic_DNA"/>
</dbReference>
<reference evidence="3 4" key="1">
    <citation type="submission" date="2021-04" db="EMBL/GenBank/DDBJ databases">
        <authorList>
            <person name="De Guttry C."/>
            <person name="Zahm M."/>
            <person name="Klopp C."/>
            <person name="Cabau C."/>
            <person name="Louis A."/>
            <person name="Berthelot C."/>
            <person name="Parey E."/>
            <person name="Roest Crollius H."/>
            <person name="Montfort J."/>
            <person name="Robinson-Rechavi M."/>
            <person name="Bucao C."/>
            <person name="Bouchez O."/>
            <person name="Gislard M."/>
            <person name="Lluch J."/>
            <person name="Milhes M."/>
            <person name="Lampietro C."/>
            <person name="Lopez Roques C."/>
            <person name="Donnadieu C."/>
            <person name="Braasch I."/>
            <person name="Desvignes T."/>
            <person name="Postlethwait J."/>
            <person name="Bobe J."/>
            <person name="Wedekind C."/>
            <person name="Guiguen Y."/>
        </authorList>
    </citation>
    <scope>NUCLEOTIDE SEQUENCE [LARGE SCALE GENOMIC DNA]</scope>
    <source>
        <strain evidence="3">Cs_M1</strain>
        <tissue evidence="3">Blood</tissue>
    </source>
</reference>
<accession>A0AAN8QAJ5</accession>
<proteinExistence type="predicted"/>
<feature type="region of interest" description="Disordered" evidence="1">
    <location>
        <begin position="116"/>
        <end position="192"/>
    </location>
</feature>
<comment type="caution">
    <text evidence="3">The sequence shown here is derived from an EMBL/GenBank/DDBJ whole genome shotgun (WGS) entry which is preliminary data.</text>
</comment>
<dbReference type="GO" id="GO:0003676">
    <property type="term" value="F:nucleic acid binding"/>
    <property type="evidence" value="ECO:0007669"/>
    <property type="project" value="InterPro"/>
</dbReference>
<dbReference type="AlphaFoldDB" id="A0AAN8QAJ5"/>
<name>A0AAN8QAJ5_9TELE</name>
<evidence type="ECO:0000256" key="1">
    <source>
        <dbReference type="SAM" id="MobiDB-lite"/>
    </source>
</evidence>
<keyword evidence="4" id="KW-1185">Reference proteome</keyword>
<evidence type="ECO:0000313" key="4">
    <source>
        <dbReference type="Proteomes" id="UP001356427"/>
    </source>
</evidence>
<feature type="domain" description="Tc1-like transposase DDE" evidence="2">
    <location>
        <begin position="19"/>
        <end position="73"/>
    </location>
</feature>